<keyword evidence="2" id="KW-1185">Reference proteome</keyword>
<organism evidence="1 2">
    <name type="scientific">Rhodospira trueperi</name>
    <dbReference type="NCBI Taxonomy" id="69960"/>
    <lineage>
        <taxon>Bacteria</taxon>
        <taxon>Pseudomonadati</taxon>
        <taxon>Pseudomonadota</taxon>
        <taxon>Alphaproteobacteria</taxon>
        <taxon>Rhodospirillales</taxon>
        <taxon>Rhodospirillaceae</taxon>
        <taxon>Rhodospira</taxon>
    </lineage>
</organism>
<dbReference type="RefSeq" id="WP_092781908.1">
    <property type="nucleotide sequence ID" value="NZ_FNAP01000001.1"/>
</dbReference>
<dbReference type="AlphaFoldDB" id="A0A1G6XXB6"/>
<evidence type="ECO:0000313" key="2">
    <source>
        <dbReference type="Proteomes" id="UP000199412"/>
    </source>
</evidence>
<sequence length="525" mass="56212">MSRADVILSRFPAHLEAGQPGKLLGVIAAAQARDMDVAASEMAAIRRAHRIGEADELTDVMRLGALHRITAAEMEVLALRMTQARAELKVVDGTAPLPDRLAAAERLLDTFGLGGEPPRLAAFLDDGLDADALDGPDGETALDRLSAAAHRAVRRASRVALTRARVLGICRRHARGNGTVAALIEGAANALDLDVGPIQHSVDRYLHAAVATDRLRLTGPDGPLPAAEEVVGLIENPPWRDQTDETRRHHGEVFEVKRRGFGRERLAIRIVGVDERTHRPIIVNRDEGRGIGFMGQVPNNSVLEFNEDGRARLDGADATAAAFSFRGAVFADAEKPHDRDFRFDAGDCAFATFEPAGAGGRGFSYPHAGHPITAPGIGVGVTRYAAFSGLAHFASRRDAEATSVAVVPTVFSGTFDHTVFGGLDDGKRPDFAAIRFSWLERRAYTVRVVIPARFRALDAENDGAAVLRHVARALDRFRAAGIVVEVRFLDGRFVVGEAVLSDGAAVNPVAALQGGTVLWDSSDTD</sequence>
<evidence type="ECO:0000313" key="1">
    <source>
        <dbReference type="EMBL" id="SDD82026.1"/>
    </source>
</evidence>
<reference evidence="1 2" key="1">
    <citation type="submission" date="2016-10" db="EMBL/GenBank/DDBJ databases">
        <authorList>
            <person name="de Groot N.N."/>
        </authorList>
    </citation>
    <scope>NUCLEOTIDE SEQUENCE [LARGE SCALE GENOMIC DNA]</scope>
    <source>
        <strain evidence="1 2">ATCC 700224</strain>
    </source>
</reference>
<accession>A0A1G6XXB6</accession>
<protein>
    <submittedName>
        <fullName evidence="1">Uncharacterized protein</fullName>
    </submittedName>
</protein>
<dbReference type="EMBL" id="FNAP01000001">
    <property type="protein sequence ID" value="SDD82026.1"/>
    <property type="molecule type" value="Genomic_DNA"/>
</dbReference>
<name>A0A1G6XXB6_9PROT</name>
<proteinExistence type="predicted"/>
<dbReference type="STRING" id="69960.SAMN05421720_101649"/>
<dbReference type="Proteomes" id="UP000199412">
    <property type="component" value="Unassembled WGS sequence"/>
</dbReference>
<gene>
    <name evidence="1" type="ORF">SAMN05421720_101649</name>
</gene>